<dbReference type="EMBL" id="OX596089">
    <property type="protein sequence ID" value="CAN0524463.1"/>
    <property type="molecule type" value="Genomic_DNA"/>
</dbReference>
<name>A0AC59ZWF3_RANTA</name>
<evidence type="ECO:0000313" key="1">
    <source>
        <dbReference type="EMBL" id="CAN0524463.1"/>
    </source>
</evidence>
<reference evidence="1" key="2">
    <citation type="submission" date="2025-03" db="EMBL/GenBank/DDBJ databases">
        <authorList>
            <consortium name="ELIXIR-Norway"/>
            <consortium name="Elixir Norway"/>
        </authorList>
    </citation>
    <scope>NUCLEOTIDE SEQUENCE</scope>
</reference>
<organism evidence="1 2">
    <name type="scientific">Rangifer tarandus platyrhynchus</name>
    <name type="common">Svalbard reindeer</name>
    <dbReference type="NCBI Taxonomy" id="3082113"/>
    <lineage>
        <taxon>Eukaryota</taxon>
        <taxon>Metazoa</taxon>
        <taxon>Chordata</taxon>
        <taxon>Craniata</taxon>
        <taxon>Vertebrata</taxon>
        <taxon>Euteleostomi</taxon>
        <taxon>Mammalia</taxon>
        <taxon>Eutheria</taxon>
        <taxon>Laurasiatheria</taxon>
        <taxon>Artiodactyla</taxon>
        <taxon>Ruminantia</taxon>
        <taxon>Pecora</taxon>
        <taxon>Cervidae</taxon>
        <taxon>Odocoileinae</taxon>
        <taxon>Rangifer</taxon>
    </lineage>
</organism>
<protein>
    <submittedName>
        <fullName evidence="1">Uncharacterized protein</fullName>
    </submittedName>
</protein>
<gene>
    <name evidence="1" type="ORF">MRATA1EN22A_LOCUS23944</name>
</gene>
<evidence type="ECO:0000313" key="2">
    <source>
        <dbReference type="Proteomes" id="UP001162501"/>
    </source>
</evidence>
<proteinExistence type="predicted"/>
<sequence length="74" mass="8822">MDYVFYSVHSFLHLRIQSSSLINRFMFFPIPCCAFEKGSIPMNRVVQSSQAWRRFPPSQEVPAWWSDLLKKLLR</sequence>
<reference evidence="1" key="1">
    <citation type="submission" date="2023-05" db="EMBL/GenBank/DDBJ databases">
        <authorList>
            <consortium name="ELIXIR-Norway"/>
        </authorList>
    </citation>
    <scope>NUCLEOTIDE SEQUENCE</scope>
</reference>
<dbReference type="Proteomes" id="UP001162501">
    <property type="component" value="Chromosome 5"/>
</dbReference>
<accession>A0AC59ZWF3</accession>